<dbReference type="PANTHER" id="PTHR23526">
    <property type="entry name" value="INTEGRAL MEMBRANE TRANSPORT PROTEIN-RELATED"/>
    <property type="match status" value="1"/>
</dbReference>
<evidence type="ECO:0000313" key="4">
    <source>
        <dbReference type="Proteomes" id="UP000518605"/>
    </source>
</evidence>
<dbReference type="GO" id="GO:0022857">
    <property type="term" value="F:transmembrane transporter activity"/>
    <property type="evidence" value="ECO:0007669"/>
    <property type="project" value="InterPro"/>
</dbReference>
<feature type="transmembrane region" description="Helical" evidence="2">
    <location>
        <begin position="371"/>
        <end position="390"/>
    </location>
</feature>
<dbReference type="Proteomes" id="UP000518605">
    <property type="component" value="Unassembled WGS sequence"/>
</dbReference>
<feature type="transmembrane region" description="Helical" evidence="2">
    <location>
        <begin position="134"/>
        <end position="153"/>
    </location>
</feature>
<feature type="transmembrane region" description="Helical" evidence="2">
    <location>
        <begin position="165"/>
        <end position="187"/>
    </location>
</feature>
<keyword evidence="2" id="KW-0472">Membrane</keyword>
<protein>
    <submittedName>
        <fullName evidence="3">YQGE family putative transporter</fullName>
    </submittedName>
</protein>
<comment type="subcellular location">
    <subcellularLocation>
        <location evidence="1">Cell membrane</location>
        <topology evidence="1">Multi-pass membrane protein</topology>
    </subcellularLocation>
</comment>
<dbReference type="GO" id="GO:0005886">
    <property type="term" value="C:plasma membrane"/>
    <property type="evidence" value="ECO:0007669"/>
    <property type="project" value="UniProtKB-SubCell"/>
</dbReference>
<dbReference type="RefSeq" id="WP_183557162.1">
    <property type="nucleotide sequence ID" value="NZ_CBCSLB010000001.1"/>
</dbReference>
<feature type="transmembrane region" description="Helical" evidence="2">
    <location>
        <begin position="341"/>
        <end position="365"/>
    </location>
</feature>
<organism evidence="3 4">
    <name type="scientific">Paenibacillus endophyticus</name>
    <dbReference type="NCBI Taxonomy" id="1294268"/>
    <lineage>
        <taxon>Bacteria</taxon>
        <taxon>Bacillati</taxon>
        <taxon>Bacillota</taxon>
        <taxon>Bacilli</taxon>
        <taxon>Bacillales</taxon>
        <taxon>Paenibacillaceae</taxon>
        <taxon>Paenibacillus</taxon>
    </lineage>
</organism>
<comment type="caution">
    <text evidence="3">The sequence shown here is derived from an EMBL/GenBank/DDBJ whole genome shotgun (WGS) entry which is preliminary data.</text>
</comment>
<sequence length="399" mass="44726">MAKTLDKQAVLLLIVQALYGVANALSGTFVPVYLWKASQSYSLIGWFTMGQYVMSGLTFWVAGKWVKEHNKMNSLRAGIVLSGVFYCTVLLLGTQAKLYYVPLGLLNGMALGFFWIAFNVVYFEVTDPDNRDRYNGWAGLLGSAAGIIAPWVSGLLITSMQGEKGYRLIFTISLVIFAISVVLSFWLKKRHAEGSYSWLHGWRQLRQKGNPWRRMFPAIAAQGVREGVFMFLVGLTVYIATQNESKLGTFSLITSLVALVSFWFIGKRLNQNNRKRAMLLGAVMIGIVILPLFWKVTYGTLLMFGIGTSLFMPFYIIPMTSRVFDLIGQSEESAREREEFIVLREAGLVLGRVIGLSSYLIVLPLNHSTTAITWLLFAVGVVPIAGWWFMKPFLKQQSA</sequence>
<dbReference type="PANTHER" id="PTHR23526:SF2">
    <property type="entry name" value="MAJOR FACILITATOR SUPERFAMILY (MFS) PROFILE DOMAIN-CONTAINING PROTEIN"/>
    <property type="match status" value="1"/>
</dbReference>
<dbReference type="InterPro" id="IPR011701">
    <property type="entry name" value="MFS"/>
</dbReference>
<dbReference type="InterPro" id="IPR036259">
    <property type="entry name" value="MFS_trans_sf"/>
</dbReference>
<dbReference type="InterPro" id="IPR052528">
    <property type="entry name" value="Sugar_transport-like"/>
</dbReference>
<dbReference type="EMBL" id="JACHXW010000001">
    <property type="protein sequence ID" value="MBB3149993.1"/>
    <property type="molecule type" value="Genomic_DNA"/>
</dbReference>
<evidence type="ECO:0000256" key="1">
    <source>
        <dbReference type="ARBA" id="ARBA00004651"/>
    </source>
</evidence>
<feature type="transmembrane region" description="Helical" evidence="2">
    <location>
        <begin position="300"/>
        <end position="320"/>
    </location>
</feature>
<feature type="transmembrane region" description="Helical" evidence="2">
    <location>
        <begin position="247"/>
        <end position="265"/>
    </location>
</feature>
<feature type="transmembrane region" description="Helical" evidence="2">
    <location>
        <begin position="40"/>
        <end position="62"/>
    </location>
</feature>
<proteinExistence type="predicted"/>
<gene>
    <name evidence="3" type="ORF">FHS16_000025</name>
</gene>
<reference evidence="3 4" key="1">
    <citation type="submission" date="2020-08" db="EMBL/GenBank/DDBJ databases">
        <title>Genomic Encyclopedia of Type Strains, Phase III (KMG-III): the genomes of soil and plant-associated and newly described type strains.</title>
        <authorList>
            <person name="Whitman W."/>
        </authorList>
    </citation>
    <scope>NUCLEOTIDE SEQUENCE [LARGE SCALE GENOMIC DNA]</scope>
    <source>
        <strain evidence="3 4">CECT 8234</strain>
    </source>
</reference>
<evidence type="ECO:0000256" key="2">
    <source>
        <dbReference type="SAM" id="Phobius"/>
    </source>
</evidence>
<evidence type="ECO:0000313" key="3">
    <source>
        <dbReference type="EMBL" id="MBB3149993.1"/>
    </source>
</evidence>
<feature type="transmembrane region" description="Helical" evidence="2">
    <location>
        <begin position="74"/>
        <end position="93"/>
    </location>
</feature>
<feature type="transmembrane region" description="Helical" evidence="2">
    <location>
        <begin position="99"/>
        <end position="122"/>
    </location>
</feature>
<dbReference type="Pfam" id="PF07690">
    <property type="entry name" value="MFS_1"/>
    <property type="match status" value="1"/>
</dbReference>
<keyword evidence="2" id="KW-1133">Transmembrane helix</keyword>
<dbReference type="SUPFAM" id="SSF103473">
    <property type="entry name" value="MFS general substrate transporter"/>
    <property type="match status" value="1"/>
</dbReference>
<name>A0A7W5G868_9BACL</name>
<feature type="transmembrane region" description="Helical" evidence="2">
    <location>
        <begin position="277"/>
        <end position="294"/>
    </location>
</feature>
<feature type="transmembrane region" description="Helical" evidence="2">
    <location>
        <begin position="223"/>
        <end position="241"/>
    </location>
</feature>
<keyword evidence="4" id="KW-1185">Reference proteome</keyword>
<keyword evidence="2" id="KW-0812">Transmembrane</keyword>
<accession>A0A7W5G868</accession>
<dbReference type="AlphaFoldDB" id="A0A7W5G868"/>
<dbReference type="Gene3D" id="1.20.1250.20">
    <property type="entry name" value="MFS general substrate transporter like domains"/>
    <property type="match status" value="2"/>
</dbReference>